<dbReference type="Pfam" id="PF20628">
    <property type="entry name" value="Dyp_perox_C"/>
    <property type="match status" value="1"/>
</dbReference>
<feature type="domain" description="Dyp-type peroxidase C-terminal" evidence="8">
    <location>
        <begin position="142"/>
        <end position="304"/>
    </location>
</feature>
<dbReference type="SUPFAM" id="SSF54909">
    <property type="entry name" value="Dimeric alpha+beta barrel"/>
    <property type="match status" value="1"/>
</dbReference>
<reference evidence="9" key="2">
    <citation type="submission" date="2023-01" db="EMBL/GenBank/DDBJ databases">
        <title>Draft genome sequence of Paraferrimonas sedimenticola strain NBRC 101628.</title>
        <authorList>
            <person name="Sun Q."/>
            <person name="Mori K."/>
        </authorList>
    </citation>
    <scope>NUCLEOTIDE SEQUENCE</scope>
    <source>
        <strain evidence="9">NBRC 101628</strain>
    </source>
</reference>
<dbReference type="InterPro" id="IPR048328">
    <property type="entry name" value="Dyp_perox_C"/>
</dbReference>
<dbReference type="EMBL" id="BSNC01000006">
    <property type="protein sequence ID" value="GLP97357.1"/>
    <property type="molecule type" value="Genomic_DNA"/>
</dbReference>
<evidence type="ECO:0000256" key="3">
    <source>
        <dbReference type="ARBA" id="ARBA00022723"/>
    </source>
</evidence>
<dbReference type="GO" id="GO:0046872">
    <property type="term" value="F:metal ion binding"/>
    <property type="evidence" value="ECO:0007669"/>
    <property type="project" value="UniProtKB-KW"/>
</dbReference>
<keyword evidence="3" id="KW-0479">Metal-binding</keyword>
<evidence type="ECO:0000313" key="9">
    <source>
        <dbReference type="EMBL" id="GLP97357.1"/>
    </source>
</evidence>
<dbReference type="PROSITE" id="PS51404">
    <property type="entry name" value="DYP_PEROXIDASE"/>
    <property type="match status" value="1"/>
</dbReference>
<dbReference type="Pfam" id="PF04261">
    <property type="entry name" value="Dyp_perox_N"/>
    <property type="match status" value="1"/>
</dbReference>
<evidence type="ECO:0000256" key="6">
    <source>
        <dbReference type="ARBA" id="ARBA00025737"/>
    </source>
</evidence>
<dbReference type="GO" id="GO:0004601">
    <property type="term" value="F:peroxidase activity"/>
    <property type="evidence" value="ECO:0007669"/>
    <property type="project" value="UniProtKB-KW"/>
</dbReference>
<reference evidence="9" key="1">
    <citation type="journal article" date="2014" name="Int. J. Syst. Evol. Microbiol.">
        <title>Complete genome sequence of Corynebacterium casei LMG S-19264T (=DSM 44701T), isolated from a smear-ripened cheese.</title>
        <authorList>
            <consortium name="US DOE Joint Genome Institute (JGI-PGF)"/>
            <person name="Walter F."/>
            <person name="Albersmeier A."/>
            <person name="Kalinowski J."/>
            <person name="Ruckert C."/>
        </authorList>
    </citation>
    <scope>NUCLEOTIDE SEQUENCE</scope>
    <source>
        <strain evidence="9">NBRC 101628</strain>
    </source>
</reference>
<evidence type="ECO:0000256" key="2">
    <source>
        <dbReference type="ARBA" id="ARBA00022559"/>
    </source>
</evidence>
<evidence type="ECO:0000259" key="7">
    <source>
        <dbReference type="Pfam" id="PF04261"/>
    </source>
</evidence>
<organism evidence="9 10">
    <name type="scientific">Paraferrimonas sedimenticola</name>
    <dbReference type="NCBI Taxonomy" id="375674"/>
    <lineage>
        <taxon>Bacteria</taxon>
        <taxon>Pseudomonadati</taxon>
        <taxon>Pseudomonadota</taxon>
        <taxon>Gammaproteobacteria</taxon>
        <taxon>Alteromonadales</taxon>
        <taxon>Ferrimonadaceae</taxon>
        <taxon>Paraferrimonas</taxon>
    </lineage>
</organism>
<dbReference type="InterPro" id="IPR048327">
    <property type="entry name" value="Dyp_perox_N"/>
</dbReference>
<keyword evidence="4" id="KW-0560">Oxidoreductase</keyword>
<feature type="domain" description="Dyp-type peroxidase N-terminal" evidence="7">
    <location>
        <begin position="63"/>
        <end position="139"/>
    </location>
</feature>
<evidence type="ECO:0000313" key="10">
    <source>
        <dbReference type="Proteomes" id="UP001161422"/>
    </source>
</evidence>
<gene>
    <name evidence="9" type="ORF">GCM10007895_26640</name>
</gene>
<sequence>MEAVKMARQQSGLCAEGNLHSVYLMFHAQEGVEQELRPCLASVARFIEELTDQYTEPAFNGFLAVGANYWDTLYPGARPLGLKPFPSMSKEHREAPAFEYDLFVHLRCDRYDINHLVANQVVNMLSGLMTLVDEERGFRFLENRDLTGFVDGTENPQGSHRAEVAIVDKEDRQFAGGSYIHTQKFVHDLSRWNRLPVKQQEDIIGRTKEDNIEYASADKPLTSHVKRVNLKDSDGNSMEILRQSMPFGGVATQGLFFISLCRNSDNFEAMLKSMVHGDGEGHYDHLMDFTQAVTGSAFFAPSLDFLDSFADD</sequence>
<proteinExistence type="inferred from homology"/>
<comment type="caution">
    <text evidence="9">The sequence shown here is derived from an EMBL/GenBank/DDBJ whole genome shotgun (WGS) entry which is preliminary data.</text>
</comment>
<keyword evidence="10" id="KW-1185">Reference proteome</keyword>
<keyword evidence="5" id="KW-0408">Iron</keyword>
<evidence type="ECO:0000259" key="8">
    <source>
        <dbReference type="Pfam" id="PF20628"/>
    </source>
</evidence>
<dbReference type="Proteomes" id="UP001161422">
    <property type="component" value="Unassembled WGS sequence"/>
</dbReference>
<keyword evidence="2 9" id="KW-0575">Peroxidase</keyword>
<dbReference type="AlphaFoldDB" id="A0AA37RZE6"/>
<accession>A0AA37RZE6</accession>
<dbReference type="GO" id="GO:0005829">
    <property type="term" value="C:cytosol"/>
    <property type="evidence" value="ECO:0007669"/>
    <property type="project" value="TreeGrafter"/>
</dbReference>
<dbReference type="NCBIfam" id="TIGR01413">
    <property type="entry name" value="Dyp_perox_fam"/>
    <property type="match status" value="1"/>
</dbReference>
<evidence type="ECO:0000256" key="1">
    <source>
        <dbReference type="ARBA" id="ARBA00001970"/>
    </source>
</evidence>
<protein>
    <submittedName>
        <fullName evidence="9">Peroxidase</fullName>
    </submittedName>
</protein>
<dbReference type="PANTHER" id="PTHR30521:SF0">
    <property type="entry name" value="DYP-TYPE PEROXIDASE FAMILY PROTEIN"/>
    <property type="match status" value="1"/>
</dbReference>
<dbReference type="GO" id="GO:0020037">
    <property type="term" value="F:heme binding"/>
    <property type="evidence" value="ECO:0007669"/>
    <property type="project" value="InterPro"/>
</dbReference>
<comment type="similarity">
    <text evidence="6">Belongs to the DyP-type peroxidase family.</text>
</comment>
<dbReference type="InterPro" id="IPR011008">
    <property type="entry name" value="Dimeric_a/b-barrel"/>
</dbReference>
<evidence type="ECO:0000256" key="5">
    <source>
        <dbReference type="ARBA" id="ARBA00023004"/>
    </source>
</evidence>
<comment type="cofactor">
    <cofactor evidence="1">
        <name>heme b</name>
        <dbReference type="ChEBI" id="CHEBI:60344"/>
    </cofactor>
</comment>
<dbReference type="InterPro" id="IPR006314">
    <property type="entry name" value="Dyp_peroxidase"/>
</dbReference>
<name>A0AA37RZE6_9GAMM</name>
<evidence type="ECO:0000256" key="4">
    <source>
        <dbReference type="ARBA" id="ARBA00023002"/>
    </source>
</evidence>
<dbReference type="PANTHER" id="PTHR30521">
    <property type="entry name" value="DEFERROCHELATASE/PEROXIDASE"/>
    <property type="match status" value="1"/>
</dbReference>